<keyword evidence="1" id="KW-1133">Transmembrane helix</keyword>
<accession>A0A1M5IV43</accession>
<dbReference type="InterPro" id="IPR008756">
    <property type="entry name" value="Peptidase_M56"/>
</dbReference>
<sequence length="631" mass="71970">MEALFIYLIKSSGLIVLFFLAYHFLLRKETFFTGNRWFLQLGLFTAILLPLLVFTKTVLVEASANTIDWSEIPIATSANNKDLEMNWYLLLLLVYGLGAFLLLAKFLCDFYSLNAILKNKTLQNQTDYKLIDTTENLAPFSYFKIIVYNSSLYNQQELNNILEHEKIHCDQNHTLDVLISRVFCILFWFNPVVWFYKKAIVQNLEFIADQEATTKIEDKKSYQITLLKITTQEHCVAITNHFYQSLIKKRIVMLNKTQSKKRNSWKYAFVIPALVAFVMLFQIEVIAQEKITNENAIASIDKVVLDVNASSTEKALNDEREFFKQEFDIDMYFSQIKVNSHNEIIAIKVTLKNNEGVKKVYSVKEEGPIKPFAVFVVKEKSGNFNFGFQSNTKENIHLSQHINHINMIQNGSEKEQPLDEIIADTQPNNSWSLNGMSKDGKEYLIVLNGTKQVKGTPIKISFNEVFDTRNILDPKEAMLKYGEEGKNGAHEITTKKSTTSNKAEKNIEINQTNALLIIDGKKADPKLKVDDIDPDTIASVNVIKGKSATDKYGNDAVNGVLEITLKKVLKTLKKDNSKLNTIPEDAEIYIDGKKSTKTELDKLSPNLIDSIDIIRSATNEKVMKVTTKKKQ</sequence>
<evidence type="ECO:0000313" key="4">
    <source>
        <dbReference type="Proteomes" id="UP000184036"/>
    </source>
</evidence>
<keyword evidence="1" id="KW-0472">Membrane</keyword>
<feature type="transmembrane region" description="Helical" evidence="1">
    <location>
        <begin position="37"/>
        <end position="55"/>
    </location>
</feature>
<evidence type="ECO:0000256" key="1">
    <source>
        <dbReference type="SAM" id="Phobius"/>
    </source>
</evidence>
<dbReference type="AlphaFoldDB" id="A0A1M5IV43"/>
<reference evidence="4" key="1">
    <citation type="submission" date="2016-11" db="EMBL/GenBank/DDBJ databases">
        <authorList>
            <person name="Varghese N."/>
            <person name="Submissions S."/>
        </authorList>
    </citation>
    <scope>NUCLEOTIDE SEQUENCE [LARGE SCALE GENOMIC DNA]</scope>
    <source>
        <strain evidence="4">DSM 19741</strain>
    </source>
</reference>
<dbReference type="RefSeq" id="WP_072992699.1">
    <property type="nucleotide sequence ID" value="NZ_FQWE01000008.1"/>
</dbReference>
<dbReference type="Proteomes" id="UP000184036">
    <property type="component" value="Unassembled WGS sequence"/>
</dbReference>
<dbReference type="InterPro" id="IPR037066">
    <property type="entry name" value="Plug_dom_sf"/>
</dbReference>
<dbReference type="SUPFAM" id="SSF56935">
    <property type="entry name" value="Porins"/>
    <property type="match status" value="1"/>
</dbReference>
<evidence type="ECO:0000313" key="3">
    <source>
        <dbReference type="EMBL" id="SHG32212.1"/>
    </source>
</evidence>
<feature type="transmembrane region" description="Helical" evidence="1">
    <location>
        <begin position="265"/>
        <end position="283"/>
    </location>
</feature>
<feature type="transmembrane region" description="Helical" evidence="1">
    <location>
        <begin position="87"/>
        <end position="108"/>
    </location>
</feature>
<dbReference type="InterPro" id="IPR052173">
    <property type="entry name" value="Beta-lactam_resp_regulator"/>
</dbReference>
<name>A0A1M5IV43_9FLAO</name>
<evidence type="ECO:0000259" key="2">
    <source>
        <dbReference type="Pfam" id="PF05569"/>
    </source>
</evidence>
<keyword evidence="4" id="KW-1185">Reference proteome</keyword>
<dbReference type="Pfam" id="PF05569">
    <property type="entry name" value="Peptidase_M56"/>
    <property type="match status" value="1"/>
</dbReference>
<feature type="transmembrane region" description="Helical" evidence="1">
    <location>
        <begin position="6"/>
        <end position="25"/>
    </location>
</feature>
<keyword evidence="1" id="KW-0812">Transmembrane</keyword>
<dbReference type="STRING" id="271157.SAMN05444396_10887"/>
<dbReference type="Gene3D" id="2.170.130.10">
    <property type="entry name" value="TonB-dependent receptor, plug domain"/>
    <property type="match status" value="1"/>
</dbReference>
<dbReference type="OrthoDB" id="1522859at2"/>
<organism evidence="3 4">
    <name type="scientific">Flavobacterium segetis</name>
    <dbReference type="NCBI Taxonomy" id="271157"/>
    <lineage>
        <taxon>Bacteria</taxon>
        <taxon>Pseudomonadati</taxon>
        <taxon>Bacteroidota</taxon>
        <taxon>Flavobacteriia</taxon>
        <taxon>Flavobacteriales</taxon>
        <taxon>Flavobacteriaceae</taxon>
        <taxon>Flavobacterium</taxon>
    </lineage>
</organism>
<dbReference type="PANTHER" id="PTHR34978:SF3">
    <property type="entry name" value="SLR0241 PROTEIN"/>
    <property type="match status" value="1"/>
</dbReference>
<dbReference type="EMBL" id="FQWE01000008">
    <property type="protein sequence ID" value="SHG32212.1"/>
    <property type="molecule type" value="Genomic_DNA"/>
</dbReference>
<feature type="domain" description="Peptidase M56" evidence="2">
    <location>
        <begin position="152"/>
        <end position="254"/>
    </location>
</feature>
<dbReference type="PANTHER" id="PTHR34978">
    <property type="entry name" value="POSSIBLE SENSOR-TRANSDUCER PROTEIN BLAR"/>
    <property type="match status" value="1"/>
</dbReference>
<gene>
    <name evidence="3" type="ORF">SAMN05444396_10887</name>
</gene>
<protein>
    <submittedName>
        <fullName evidence="3">Signal transducer regulating beta-lactamase production, contains metallopeptidase domain</fullName>
    </submittedName>
</protein>
<proteinExistence type="predicted"/>
<dbReference type="CDD" id="cd07341">
    <property type="entry name" value="M56_BlaR1_MecR1_like"/>
    <property type="match status" value="1"/>
</dbReference>